<dbReference type="RefSeq" id="WP_089817213.1">
    <property type="nucleotide sequence ID" value="NZ_FOZK01000003.1"/>
</dbReference>
<feature type="region of interest" description="Disordered" evidence="1">
    <location>
        <begin position="127"/>
        <end position="146"/>
    </location>
</feature>
<organism evidence="2 3">
    <name type="scientific">Halomicrobium zhouii</name>
    <dbReference type="NCBI Taxonomy" id="767519"/>
    <lineage>
        <taxon>Archaea</taxon>
        <taxon>Methanobacteriati</taxon>
        <taxon>Methanobacteriota</taxon>
        <taxon>Stenosarchaea group</taxon>
        <taxon>Halobacteria</taxon>
        <taxon>Halobacteriales</taxon>
        <taxon>Haloarculaceae</taxon>
        <taxon>Halomicrobium</taxon>
    </lineage>
</organism>
<dbReference type="AlphaFoldDB" id="A0A1I6LPF1"/>
<dbReference type="Pfam" id="PF26419">
    <property type="entry name" value="DUF8114"/>
    <property type="match status" value="1"/>
</dbReference>
<protein>
    <submittedName>
        <fullName evidence="2">Uncharacterized protein</fullName>
    </submittedName>
</protein>
<dbReference type="EMBL" id="FOZK01000003">
    <property type="protein sequence ID" value="SFS05356.1"/>
    <property type="molecule type" value="Genomic_DNA"/>
</dbReference>
<feature type="compositionally biased region" description="Acidic residues" evidence="1">
    <location>
        <begin position="157"/>
        <end position="175"/>
    </location>
</feature>
<dbReference type="InterPro" id="IPR058427">
    <property type="entry name" value="DUF8114"/>
</dbReference>
<evidence type="ECO:0000313" key="2">
    <source>
        <dbReference type="EMBL" id="SFS05356.1"/>
    </source>
</evidence>
<name>A0A1I6LPF1_9EURY</name>
<sequence>MGKVNIGLRGWRFDEDVVFDDEGQLRPLGTMDRDARDRILRLTERVGDPCDACWLIHGEENAEECNPAEVIYGEPRGEVVLCSDHERDFVYWFRNEADEDLVGHPELGDAFHEWFMDGGRAPDAFPPLDHVDESPDEVPDAGDLHDELPGLEQELREMDDEDLEALDVNLDDLDV</sequence>
<proteinExistence type="predicted"/>
<dbReference type="STRING" id="767519.SAMN05216559_2842"/>
<dbReference type="OrthoDB" id="341007at2157"/>
<accession>A0A1I6LPF1</accession>
<dbReference type="Proteomes" id="UP000199062">
    <property type="component" value="Unassembled WGS sequence"/>
</dbReference>
<feature type="region of interest" description="Disordered" evidence="1">
    <location>
        <begin position="156"/>
        <end position="175"/>
    </location>
</feature>
<evidence type="ECO:0000256" key="1">
    <source>
        <dbReference type="SAM" id="MobiDB-lite"/>
    </source>
</evidence>
<keyword evidence="3" id="KW-1185">Reference proteome</keyword>
<evidence type="ECO:0000313" key="3">
    <source>
        <dbReference type="Proteomes" id="UP000199062"/>
    </source>
</evidence>
<gene>
    <name evidence="2" type="ORF">SAMN05216559_2842</name>
</gene>
<reference evidence="2 3" key="1">
    <citation type="submission" date="2016-10" db="EMBL/GenBank/DDBJ databases">
        <authorList>
            <person name="de Groot N.N."/>
        </authorList>
    </citation>
    <scope>NUCLEOTIDE SEQUENCE [LARGE SCALE GENOMIC DNA]</scope>
    <source>
        <strain evidence="2 3">CGMCC 1.10457</strain>
    </source>
</reference>